<dbReference type="SUPFAM" id="SSF55681">
    <property type="entry name" value="Class II aaRS and biotin synthetases"/>
    <property type="match status" value="1"/>
</dbReference>
<protein>
    <recommendedName>
        <fullName evidence="5">biotin--[biotin carboxyl-carrier protein] ligase</fullName>
        <ecNumber evidence="5">6.3.4.15</ecNumber>
    </recommendedName>
</protein>
<dbReference type="InterPro" id="IPR045864">
    <property type="entry name" value="aa-tRNA-synth_II/BPL/LPL"/>
</dbReference>
<evidence type="ECO:0000313" key="8">
    <source>
        <dbReference type="EMBL" id="RIJ26250.1"/>
    </source>
</evidence>
<dbReference type="EC" id="6.3.4.15" evidence="5"/>
<keyword evidence="4" id="KW-0092">Biotin</keyword>
<keyword evidence="2" id="KW-0547">Nucleotide-binding</keyword>
<keyword evidence="1 8" id="KW-0436">Ligase</keyword>
<evidence type="ECO:0000256" key="5">
    <source>
        <dbReference type="ARBA" id="ARBA00024227"/>
    </source>
</evidence>
<evidence type="ECO:0000256" key="3">
    <source>
        <dbReference type="ARBA" id="ARBA00022840"/>
    </source>
</evidence>
<comment type="catalytic activity">
    <reaction evidence="6">
        <text>biotin + L-lysyl-[protein] + ATP = N(6)-biotinyl-L-lysyl-[protein] + AMP + diphosphate + H(+)</text>
        <dbReference type="Rhea" id="RHEA:11756"/>
        <dbReference type="Rhea" id="RHEA-COMP:9752"/>
        <dbReference type="Rhea" id="RHEA-COMP:10505"/>
        <dbReference type="ChEBI" id="CHEBI:15378"/>
        <dbReference type="ChEBI" id="CHEBI:29969"/>
        <dbReference type="ChEBI" id="CHEBI:30616"/>
        <dbReference type="ChEBI" id="CHEBI:33019"/>
        <dbReference type="ChEBI" id="CHEBI:57586"/>
        <dbReference type="ChEBI" id="CHEBI:83144"/>
        <dbReference type="ChEBI" id="CHEBI:456215"/>
        <dbReference type="EC" id="6.3.4.15"/>
    </reaction>
</comment>
<evidence type="ECO:0000256" key="4">
    <source>
        <dbReference type="ARBA" id="ARBA00023267"/>
    </source>
</evidence>
<dbReference type="CDD" id="cd16442">
    <property type="entry name" value="BPL"/>
    <property type="match status" value="1"/>
</dbReference>
<evidence type="ECO:0000256" key="1">
    <source>
        <dbReference type="ARBA" id="ARBA00022598"/>
    </source>
</evidence>
<gene>
    <name evidence="8" type="ORF">D1224_01125</name>
</gene>
<evidence type="ECO:0000259" key="7">
    <source>
        <dbReference type="PROSITE" id="PS51733"/>
    </source>
</evidence>
<dbReference type="InterPro" id="IPR004143">
    <property type="entry name" value="BPL_LPL_catalytic"/>
</dbReference>
<dbReference type="InterPro" id="IPR008988">
    <property type="entry name" value="Transcriptional_repressor_C"/>
</dbReference>
<feature type="domain" description="BPL/LPL catalytic" evidence="7">
    <location>
        <begin position="13"/>
        <end position="191"/>
    </location>
</feature>
<comment type="caution">
    <text evidence="8">The sequence shown here is derived from an EMBL/GenBank/DDBJ whole genome shotgun (WGS) entry which is preliminary data.</text>
</comment>
<name>A0A399R4P5_9PROT</name>
<evidence type="ECO:0000256" key="6">
    <source>
        <dbReference type="ARBA" id="ARBA00047846"/>
    </source>
</evidence>
<dbReference type="Pfam" id="PF02237">
    <property type="entry name" value="BPL_C"/>
    <property type="match status" value="1"/>
</dbReference>
<evidence type="ECO:0000256" key="2">
    <source>
        <dbReference type="ARBA" id="ARBA00022741"/>
    </source>
</evidence>
<dbReference type="GO" id="GO:0005737">
    <property type="term" value="C:cytoplasm"/>
    <property type="evidence" value="ECO:0007669"/>
    <property type="project" value="TreeGrafter"/>
</dbReference>
<accession>A0A399R4P5</accession>
<sequence length="264" mass="27799">MGNAGVGRVHSVRPDAPVLWFDEIDSTNEEARRRAQADDLGPVWIAARKQTAGRGRLGRQWDSPTGNLFVTALFEEEGGLVKATRYPFAAGLAILDAASAFIDSGQLQVKWPNDVRASRQKISGILVEAGAASGKACWVACGMGVNVRFAPDGAGQAATSLLDLGAPQIITAEMFLDALRHAFVKRCAQASSDFESLLADWQKYAEGLGEEVTVGKGADAQIGIFKGVGPDGALLLACADGKTHTIRAGDVELVKEIGGHAARD</sequence>
<evidence type="ECO:0000313" key="9">
    <source>
        <dbReference type="Proteomes" id="UP000265431"/>
    </source>
</evidence>
<dbReference type="GO" id="GO:0005524">
    <property type="term" value="F:ATP binding"/>
    <property type="evidence" value="ECO:0007669"/>
    <property type="project" value="UniProtKB-KW"/>
</dbReference>
<reference evidence="8 9" key="1">
    <citation type="submission" date="2018-08" db="EMBL/GenBank/DDBJ databases">
        <title>Henriciella mobilis sp. nov., isolated from seawater.</title>
        <authorList>
            <person name="Cheng H."/>
            <person name="Wu Y.-H."/>
            <person name="Xu X.-W."/>
            <person name="Guo L.-L."/>
        </authorList>
    </citation>
    <scope>NUCLEOTIDE SEQUENCE [LARGE SCALE GENOMIC DNA]</scope>
    <source>
        <strain evidence="8 9">CCUG66934</strain>
    </source>
</reference>
<dbReference type="AlphaFoldDB" id="A0A399R4P5"/>
<dbReference type="SUPFAM" id="SSF50037">
    <property type="entry name" value="C-terminal domain of transcriptional repressors"/>
    <property type="match status" value="1"/>
</dbReference>
<dbReference type="Proteomes" id="UP000265431">
    <property type="component" value="Unassembled WGS sequence"/>
</dbReference>
<keyword evidence="9" id="KW-1185">Reference proteome</keyword>
<keyword evidence="3" id="KW-0067">ATP-binding</keyword>
<dbReference type="NCBIfam" id="TIGR00121">
    <property type="entry name" value="birA_ligase"/>
    <property type="match status" value="1"/>
</dbReference>
<proteinExistence type="predicted"/>
<dbReference type="Pfam" id="PF03099">
    <property type="entry name" value="BPL_LplA_LipB"/>
    <property type="match status" value="1"/>
</dbReference>
<dbReference type="PANTHER" id="PTHR12835">
    <property type="entry name" value="BIOTIN PROTEIN LIGASE"/>
    <property type="match status" value="1"/>
</dbReference>
<dbReference type="OrthoDB" id="9807064at2"/>
<dbReference type="InterPro" id="IPR004408">
    <property type="entry name" value="Biotin_CoA_COase_ligase"/>
</dbReference>
<dbReference type="PROSITE" id="PS51733">
    <property type="entry name" value="BPL_LPL_CATALYTIC"/>
    <property type="match status" value="1"/>
</dbReference>
<dbReference type="PANTHER" id="PTHR12835:SF5">
    <property type="entry name" value="BIOTIN--PROTEIN LIGASE"/>
    <property type="match status" value="1"/>
</dbReference>
<organism evidence="8 9">
    <name type="scientific">Henriciella barbarensis</name>
    <dbReference type="NCBI Taxonomy" id="86342"/>
    <lineage>
        <taxon>Bacteria</taxon>
        <taxon>Pseudomonadati</taxon>
        <taxon>Pseudomonadota</taxon>
        <taxon>Alphaproteobacteria</taxon>
        <taxon>Hyphomonadales</taxon>
        <taxon>Hyphomonadaceae</taxon>
        <taxon>Henriciella</taxon>
    </lineage>
</organism>
<dbReference type="GO" id="GO:0004077">
    <property type="term" value="F:biotin--[biotin carboxyl-carrier protein] ligase activity"/>
    <property type="evidence" value="ECO:0007669"/>
    <property type="project" value="UniProtKB-EC"/>
</dbReference>
<dbReference type="Gene3D" id="3.30.930.10">
    <property type="entry name" value="Bira Bifunctional Protein, Domain 2"/>
    <property type="match status" value="1"/>
</dbReference>
<dbReference type="InterPro" id="IPR003142">
    <property type="entry name" value="BPL_C"/>
</dbReference>
<dbReference type="Gene3D" id="2.30.30.100">
    <property type="match status" value="1"/>
</dbReference>
<dbReference type="EMBL" id="QWGB01000003">
    <property type="protein sequence ID" value="RIJ26250.1"/>
    <property type="molecule type" value="Genomic_DNA"/>
</dbReference>